<feature type="domain" description="MaoC-like" evidence="1">
    <location>
        <begin position="12"/>
        <end position="115"/>
    </location>
</feature>
<dbReference type="InterPro" id="IPR029069">
    <property type="entry name" value="HotDog_dom_sf"/>
</dbReference>
<dbReference type="AlphaFoldDB" id="Q0FNQ0"/>
<dbReference type="STRING" id="314265.R2601_20646"/>
<reference evidence="2 3" key="1">
    <citation type="journal article" date="2010" name="J. Bacteriol.">
        <title>Genome sequences of Pelagibaca bermudensis HTCC2601T and Maritimibacter alkaliphilus HTCC2654T, the type strains of two marine Roseobacter genera.</title>
        <authorList>
            <person name="Thrash J.C."/>
            <person name="Cho J.C."/>
            <person name="Ferriera S."/>
            <person name="Johnson J."/>
            <person name="Vergin K.L."/>
            <person name="Giovannoni S.J."/>
        </authorList>
    </citation>
    <scope>NUCLEOTIDE SEQUENCE [LARGE SCALE GENOMIC DNA]</scope>
    <source>
        <strain evidence="3">DSM 26914 / JCM 13377 / KCTC 12554 / HTCC2601</strain>
    </source>
</reference>
<proteinExistence type="predicted"/>
<dbReference type="EMBL" id="AATQ01000021">
    <property type="protein sequence ID" value="EAU45855.1"/>
    <property type="molecule type" value="Genomic_DNA"/>
</dbReference>
<dbReference type="InterPro" id="IPR052342">
    <property type="entry name" value="MCH/BMMD"/>
</dbReference>
<keyword evidence="3" id="KW-1185">Reference proteome</keyword>
<dbReference type="PANTHER" id="PTHR43664">
    <property type="entry name" value="MONOAMINE OXIDASE-RELATED"/>
    <property type="match status" value="1"/>
</dbReference>
<dbReference type="OrthoDB" id="9796589at2"/>
<dbReference type="PANTHER" id="PTHR43664:SF1">
    <property type="entry name" value="BETA-METHYLMALYL-COA DEHYDRATASE"/>
    <property type="match status" value="1"/>
</dbReference>
<dbReference type="Pfam" id="PF01575">
    <property type="entry name" value="MaoC_dehydratas"/>
    <property type="match status" value="1"/>
</dbReference>
<gene>
    <name evidence="2" type="ORF">R2601_20646</name>
</gene>
<evidence type="ECO:0000259" key="1">
    <source>
        <dbReference type="Pfam" id="PF01575"/>
    </source>
</evidence>
<evidence type="ECO:0000313" key="3">
    <source>
        <dbReference type="Proteomes" id="UP000006230"/>
    </source>
</evidence>
<dbReference type="RefSeq" id="WP_007798996.1">
    <property type="nucleotide sequence ID" value="NZ_DS022276.1"/>
</dbReference>
<name>Q0FNQ0_SALBH</name>
<dbReference type="Gene3D" id="3.10.129.10">
    <property type="entry name" value="Hotdog Thioesterase"/>
    <property type="match status" value="1"/>
</dbReference>
<dbReference type="Proteomes" id="UP000006230">
    <property type="component" value="Unassembled WGS sequence"/>
</dbReference>
<evidence type="ECO:0000313" key="2">
    <source>
        <dbReference type="EMBL" id="EAU45855.1"/>
    </source>
</evidence>
<dbReference type="HOGENOM" id="CLU_094876_0_0_5"/>
<dbReference type="GeneID" id="92505422"/>
<dbReference type="SUPFAM" id="SSF54637">
    <property type="entry name" value="Thioesterase/thiol ester dehydrase-isomerase"/>
    <property type="match status" value="1"/>
</dbReference>
<comment type="caution">
    <text evidence="2">The sequence shown here is derived from an EMBL/GenBank/DDBJ whole genome shotgun (WGS) entry which is preliminary data.</text>
</comment>
<dbReference type="InterPro" id="IPR002539">
    <property type="entry name" value="MaoC-like_dom"/>
</dbReference>
<organism evidence="2 3">
    <name type="scientific">Salipiger bermudensis (strain DSM 26914 / JCM 13377 / KCTC 12554 / HTCC2601)</name>
    <name type="common">Pelagibaca bermudensis</name>
    <dbReference type="NCBI Taxonomy" id="314265"/>
    <lineage>
        <taxon>Bacteria</taxon>
        <taxon>Pseudomonadati</taxon>
        <taxon>Pseudomonadota</taxon>
        <taxon>Alphaproteobacteria</taxon>
        <taxon>Rhodobacterales</taxon>
        <taxon>Roseobacteraceae</taxon>
        <taxon>Salipiger</taxon>
    </lineage>
</organism>
<accession>Q0FNQ0</accession>
<protein>
    <submittedName>
        <fullName evidence="2">MaoC-related acyl dehydratase</fullName>
    </submittedName>
</protein>
<sequence>MSHSMFYGDFEPGQVFVSQGRTMTETDLQMFSMLTGDWNPVHNDAEFAKTTKFGQRLMHGAFGIGLGIGLMHTLGIFEDSAVALLDVAEWKFLEPVYIGDTLHLRLTILDKSLGTSGNTGRIGRRFELINQHGRPAHSGRADVLVRVHRPVG</sequence>
<dbReference type="eggNOG" id="COG2030">
    <property type="taxonomic scope" value="Bacteria"/>
</dbReference>